<evidence type="ECO:0000313" key="5">
    <source>
        <dbReference type="Proteomes" id="UP000199110"/>
    </source>
</evidence>
<evidence type="ECO:0000256" key="1">
    <source>
        <dbReference type="ARBA" id="ARBA00022737"/>
    </source>
</evidence>
<feature type="chain" id="PRO_5011704709" evidence="3">
    <location>
        <begin position="24"/>
        <end position="691"/>
    </location>
</feature>
<organism evidence="4 5">
    <name type="scientific">Jannaschia pohangensis</name>
    <dbReference type="NCBI Taxonomy" id="390807"/>
    <lineage>
        <taxon>Bacteria</taxon>
        <taxon>Pseudomonadati</taxon>
        <taxon>Pseudomonadota</taxon>
        <taxon>Alphaproteobacteria</taxon>
        <taxon>Rhodobacterales</taxon>
        <taxon>Roseobacteraceae</taxon>
        <taxon>Jannaschia</taxon>
    </lineage>
</organism>
<dbReference type="AlphaFoldDB" id="A0A1I3IPE2"/>
<keyword evidence="2" id="KW-0802">TPR repeat</keyword>
<reference evidence="4 5" key="1">
    <citation type="submission" date="2016-10" db="EMBL/GenBank/DDBJ databases">
        <authorList>
            <person name="de Groot N.N."/>
        </authorList>
    </citation>
    <scope>NUCLEOTIDE SEQUENCE [LARGE SCALE GENOMIC DNA]</scope>
    <source>
        <strain evidence="4 5">DSM 19073</strain>
    </source>
</reference>
<feature type="signal peptide" evidence="3">
    <location>
        <begin position="1"/>
        <end position="23"/>
    </location>
</feature>
<keyword evidence="5" id="KW-1185">Reference proteome</keyword>
<dbReference type="InterPro" id="IPR011990">
    <property type="entry name" value="TPR-like_helical_dom_sf"/>
</dbReference>
<dbReference type="STRING" id="390807.SAMN04488095_1049"/>
<dbReference type="RefSeq" id="WP_092777762.1">
    <property type="nucleotide sequence ID" value="NZ_FORA01000001.1"/>
</dbReference>
<dbReference type="Gene3D" id="1.25.40.10">
    <property type="entry name" value="Tetratricopeptide repeat domain"/>
    <property type="match status" value="2"/>
</dbReference>
<dbReference type="OrthoDB" id="433986at2"/>
<dbReference type="SUPFAM" id="SSF48452">
    <property type="entry name" value="TPR-like"/>
    <property type="match status" value="2"/>
</dbReference>
<proteinExistence type="predicted"/>
<dbReference type="Proteomes" id="UP000199110">
    <property type="component" value="Unassembled WGS sequence"/>
</dbReference>
<dbReference type="EMBL" id="FORA01000001">
    <property type="protein sequence ID" value="SFI49759.1"/>
    <property type="molecule type" value="Genomic_DNA"/>
</dbReference>
<evidence type="ECO:0000313" key="4">
    <source>
        <dbReference type="EMBL" id="SFI49759.1"/>
    </source>
</evidence>
<sequence>MPAISVPLVAASVKLLAAALAFAEAPGLKSGHSVYDAATKLLKAKPKRLTALAGDLTHAAETLFADFPDTPPDAAALFSQMVEATLPDAPALAKAKLDPATACDAMLGKLTDPEHLRAPMPDLFRDLVTPTLTAMLGNRDVIADIEPALWAEVLQTGNRIDETTTDTNQRVRELQADMTAKIDRLIAEKEQVARDLHIKEGMLIGLARNYAQNASDFESALAGLQLALETAARQQARNALPSNLGEAVDSVIAKVDDLNDQDQMAAADDLLRAEMNRLDAEIEERKAVQSRIIDKAIAQAIYQADADALADRTLRRIQLDGPSREDQFKRLRHEVLRRYNEGLRTGVPFVLNAAIGLARRCIDIAPTPYLEAMAQNDLANALQTKGTRTEGPEGAKLLAEAVTAFRASFDVCTRMDHPVEWAVTQNNLAISLRNQGIRTDGLAGAELLADAVTAYRAALEVSTRTDHPVEWAVTQNNLAGALQSQGTRTEGPAGAKLLAEAVTACRAALEVYTRTDHPVEWAMTQNNLAISLRNQGIRTDGLAGAELLAEAVAAFRAALEVRTRANHPVQWAQTQNNLANALSDQGNRTEGPAGADLLAEAVTACRAALEVRTRADHPADWAGTHHNLALALLSRADHDTTTDPRPDLTEALAAVEAALTVFDPVNMSFNHTEATRLRDAIKTRLDALPPR</sequence>
<dbReference type="PANTHER" id="PTHR45641">
    <property type="entry name" value="TETRATRICOPEPTIDE REPEAT PROTEIN (AFU_ORTHOLOGUE AFUA_6G03870)"/>
    <property type="match status" value="1"/>
</dbReference>
<gene>
    <name evidence="4" type="ORF">SAMN04488095_1049</name>
</gene>
<evidence type="ECO:0000256" key="3">
    <source>
        <dbReference type="SAM" id="SignalP"/>
    </source>
</evidence>
<accession>A0A1I3IPE2</accession>
<evidence type="ECO:0000256" key="2">
    <source>
        <dbReference type="ARBA" id="ARBA00022803"/>
    </source>
</evidence>
<protein>
    <submittedName>
        <fullName evidence="4">Tetratricopeptide repeat-containing protein</fullName>
    </submittedName>
</protein>
<keyword evidence="3" id="KW-0732">Signal</keyword>
<name>A0A1I3IPE2_9RHOB</name>
<dbReference type="PANTHER" id="PTHR45641:SF19">
    <property type="entry name" value="NEPHROCYSTIN-3"/>
    <property type="match status" value="1"/>
</dbReference>
<keyword evidence="1" id="KW-0677">Repeat</keyword>